<evidence type="ECO:0000256" key="6">
    <source>
        <dbReference type="ARBA" id="ARBA00023054"/>
    </source>
</evidence>
<dbReference type="Proteomes" id="UP000184356">
    <property type="component" value="Unassembled WGS sequence"/>
</dbReference>
<dbReference type="GO" id="GO:0005737">
    <property type="term" value="C:cytoplasm"/>
    <property type="evidence" value="ECO:0007669"/>
    <property type="project" value="UniProtKB-ARBA"/>
</dbReference>
<dbReference type="VEuPathDB" id="FungiDB:ASPSYDRAFT_76810"/>
<keyword evidence="5 9" id="KW-1133">Transmembrane helix</keyword>
<dbReference type="OrthoDB" id="448280at2759"/>
<keyword evidence="6" id="KW-0175">Coiled coil</keyword>
<evidence type="ECO:0000256" key="7">
    <source>
        <dbReference type="ARBA" id="ARBA00023136"/>
    </source>
</evidence>
<proteinExistence type="inferred from homology"/>
<evidence type="ECO:0000313" key="10">
    <source>
        <dbReference type="EMBL" id="OJJ63224.1"/>
    </source>
</evidence>
<reference evidence="11" key="1">
    <citation type="journal article" date="2017" name="Genome Biol.">
        <title>Comparative genomics reveals high biological diversity and specific adaptations in the industrially and medically important fungal genus Aspergillus.</title>
        <authorList>
            <person name="de Vries R.P."/>
            <person name="Riley R."/>
            <person name="Wiebenga A."/>
            <person name="Aguilar-Osorio G."/>
            <person name="Amillis S."/>
            <person name="Uchima C.A."/>
            <person name="Anderluh G."/>
            <person name="Asadollahi M."/>
            <person name="Askin M."/>
            <person name="Barry K."/>
            <person name="Battaglia E."/>
            <person name="Bayram O."/>
            <person name="Benocci T."/>
            <person name="Braus-Stromeyer S.A."/>
            <person name="Caldana C."/>
            <person name="Canovas D."/>
            <person name="Cerqueira G.C."/>
            <person name="Chen F."/>
            <person name="Chen W."/>
            <person name="Choi C."/>
            <person name="Clum A."/>
            <person name="Dos Santos R.A."/>
            <person name="Damasio A.R."/>
            <person name="Diallinas G."/>
            <person name="Emri T."/>
            <person name="Fekete E."/>
            <person name="Flipphi M."/>
            <person name="Freyberg S."/>
            <person name="Gallo A."/>
            <person name="Gournas C."/>
            <person name="Habgood R."/>
            <person name="Hainaut M."/>
            <person name="Harispe M.L."/>
            <person name="Henrissat B."/>
            <person name="Hilden K.S."/>
            <person name="Hope R."/>
            <person name="Hossain A."/>
            <person name="Karabika E."/>
            <person name="Karaffa L."/>
            <person name="Karanyi Z."/>
            <person name="Krasevec N."/>
            <person name="Kuo A."/>
            <person name="Kusch H."/>
            <person name="LaButti K."/>
            <person name="Lagendijk E.L."/>
            <person name="Lapidus A."/>
            <person name="Levasseur A."/>
            <person name="Lindquist E."/>
            <person name="Lipzen A."/>
            <person name="Logrieco A.F."/>
            <person name="MacCabe A."/>
            <person name="Maekelae M.R."/>
            <person name="Malavazi I."/>
            <person name="Melin P."/>
            <person name="Meyer V."/>
            <person name="Mielnichuk N."/>
            <person name="Miskei M."/>
            <person name="Molnar A.P."/>
            <person name="Mule G."/>
            <person name="Ngan C.Y."/>
            <person name="Orejas M."/>
            <person name="Orosz E."/>
            <person name="Ouedraogo J.P."/>
            <person name="Overkamp K.M."/>
            <person name="Park H.-S."/>
            <person name="Perrone G."/>
            <person name="Piumi F."/>
            <person name="Punt P.J."/>
            <person name="Ram A.F."/>
            <person name="Ramon A."/>
            <person name="Rauscher S."/>
            <person name="Record E."/>
            <person name="Riano-Pachon D.M."/>
            <person name="Robert V."/>
            <person name="Roehrig J."/>
            <person name="Ruller R."/>
            <person name="Salamov A."/>
            <person name="Salih N.S."/>
            <person name="Samson R.A."/>
            <person name="Sandor E."/>
            <person name="Sanguinetti M."/>
            <person name="Schuetze T."/>
            <person name="Sepcic K."/>
            <person name="Shelest E."/>
            <person name="Sherlock G."/>
            <person name="Sophianopoulou V."/>
            <person name="Squina F.M."/>
            <person name="Sun H."/>
            <person name="Susca A."/>
            <person name="Todd R.B."/>
            <person name="Tsang A."/>
            <person name="Unkles S.E."/>
            <person name="van de Wiele N."/>
            <person name="van Rossen-Uffink D."/>
            <person name="Oliveira J.V."/>
            <person name="Vesth T.C."/>
            <person name="Visser J."/>
            <person name="Yu J.-H."/>
            <person name="Zhou M."/>
            <person name="Andersen M.R."/>
            <person name="Archer D.B."/>
            <person name="Baker S.E."/>
            <person name="Benoit I."/>
            <person name="Brakhage A.A."/>
            <person name="Braus G.H."/>
            <person name="Fischer R."/>
            <person name="Frisvad J.C."/>
            <person name="Goldman G.H."/>
            <person name="Houbraken J."/>
            <person name="Oakley B."/>
            <person name="Pocsi I."/>
            <person name="Scazzocchio C."/>
            <person name="Seiboth B."/>
            <person name="vanKuyk P.A."/>
            <person name="Wortman J."/>
            <person name="Dyer P.S."/>
            <person name="Grigoriev I.V."/>
        </authorList>
    </citation>
    <scope>NUCLEOTIDE SEQUENCE [LARGE SCALE GENOMIC DNA]</scope>
    <source>
        <strain evidence="11">CBS 593.65</strain>
    </source>
</reference>
<keyword evidence="4 9" id="KW-0812">Transmembrane</keyword>
<feature type="transmembrane region" description="Helical" evidence="9">
    <location>
        <begin position="827"/>
        <end position="844"/>
    </location>
</feature>
<dbReference type="PANTHER" id="PTHR11040:SF60">
    <property type="entry name" value="FAMILY ZINC TRANSPORTER, PUTATIVE (AFU_ORTHOLOGUE AFUA_8G04010)-RELATED"/>
    <property type="match status" value="1"/>
</dbReference>
<keyword evidence="11" id="KW-1185">Reference proteome</keyword>
<accession>A0A1L9TUW0</accession>
<dbReference type="Pfam" id="PF10186">
    <property type="entry name" value="ATG14"/>
    <property type="match status" value="1"/>
</dbReference>
<evidence type="ECO:0000256" key="5">
    <source>
        <dbReference type="ARBA" id="ARBA00022989"/>
    </source>
</evidence>
<feature type="transmembrane region" description="Helical" evidence="9">
    <location>
        <begin position="527"/>
        <end position="549"/>
    </location>
</feature>
<evidence type="ECO:0000256" key="2">
    <source>
        <dbReference type="ARBA" id="ARBA00009574"/>
    </source>
</evidence>
<evidence type="ECO:0000256" key="9">
    <source>
        <dbReference type="SAM" id="Phobius"/>
    </source>
</evidence>
<comment type="subcellular location">
    <subcellularLocation>
        <location evidence="1">Membrane</location>
        <topology evidence="1">Multi-pass membrane protein</topology>
    </subcellularLocation>
</comment>
<evidence type="ECO:0000256" key="8">
    <source>
        <dbReference type="SAM" id="MobiDB-lite"/>
    </source>
</evidence>
<comment type="similarity">
    <text evidence="2">Belongs to the ATG14 family.</text>
</comment>
<feature type="transmembrane region" description="Helical" evidence="9">
    <location>
        <begin position="486"/>
        <end position="507"/>
    </location>
</feature>
<evidence type="ECO:0000256" key="3">
    <source>
        <dbReference type="ARBA" id="ARBA00013807"/>
    </source>
</evidence>
<dbReference type="AlphaFoldDB" id="A0A1L9TUW0"/>
<sequence length="845" mass="92199">MCKRKTELPGFGFFKTGLLGGIRNSIKRTDHIWHSNHTKTAEARIFLCREAASLYGLRQKVRKRDDGLKETYTIGGVGILDLREMNGKSHLRFSVRACINTQAGASPDHISTSLSYIAHILVLVSNYLSLRLPAEVSLPHKNYPTPTIYTPSASYLPREPLSASYPDHFSPSPTASRAADTHASLPRPRPLWVEKSLPKLAKEDPGAYALFVEGTTLLAWNVSWLCRSQGLHLGSDSWEEVCDIGKNLWQLLVAPPGQSSTLVRALTGREIQTKLKSLKDSPRTTIQRTKSFPVLGHYSHGTAHSFLGASEGVEFIRNWRLPTPTKVVDRLKSTLLGEMASAEWELVEEKEWDDISQEPTQTVPRAPADDSQLIRESRSNLGDATSMVSGIDASSTRMSARSKGSQFSTPALSGVSDALLQQELSRRNMYRDTGDDKPTCGSIKQGTYNTPLHVMALFLILVLSTLACSFPILARRFPRLPIPRRFLFISRHFGTGVLIATAFVHLLPTAFVSLTDPCLPRFWSESYRAMAGFVAMLSVFGVVLVEMFFAMKGAGHVHGSEYDQLIGDGADLNGDEQPGDSVYSRLEASGSTDNIHLSSMHEDRMPTLSQTHDSHLRNSTEDSGPGGSSNRLKESTVGLAEGGGDGIPRADTDRRPTHSRHYVSQSVASRADPKISLQNPQRQLLQCLLLEAGILFHSVFIGMAVSVATGTSFVVLLVAICFHQTFEGFALGSRIASLIPGLFPPSSIKPWLMSIAYGTTTPIGQAIGLVLHNFYDPASTTGLLMVGITNAISSGLLLFAGLVELLAEDFLSEESYVTLQGRRRFEACLAVAAGALLMAFVGAFA</sequence>
<dbReference type="GO" id="GO:0005385">
    <property type="term" value="F:zinc ion transmembrane transporter activity"/>
    <property type="evidence" value="ECO:0007669"/>
    <property type="project" value="TreeGrafter"/>
</dbReference>
<keyword evidence="7 9" id="KW-0472">Membrane</keyword>
<dbReference type="PANTHER" id="PTHR11040">
    <property type="entry name" value="ZINC/IRON TRANSPORTER"/>
    <property type="match status" value="1"/>
</dbReference>
<feature type="transmembrane region" description="Helical" evidence="9">
    <location>
        <begin position="783"/>
        <end position="806"/>
    </location>
</feature>
<name>A0A1L9TUW0_9EURO</name>
<feature type="transmembrane region" description="Helical" evidence="9">
    <location>
        <begin position="452"/>
        <end position="474"/>
    </location>
</feature>
<dbReference type="InterPro" id="IPR018791">
    <property type="entry name" value="UV_resistance/autophagy_Atg14"/>
</dbReference>
<evidence type="ECO:0000256" key="4">
    <source>
        <dbReference type="ARBA" id="ARBA00022692"/>
    </source>
</evidence>
<dbReference type="GO" id="GO:0005886">
    <property type="term" value="C:plasma membrane"/>
    <property type="evidence" value="ECO:0007669"/>
    <property type="project" value="TreeGrafter"/>
</dbReference>
<protein>
    <recommendedName>
        <fullName evidence="3">Autophagy-related protein 14</fullName>
    </recommendedName>
</protein>
<dbReference type="STRING" id="1036612.A0A1L9TUW0"/>
<gene>
    <name evidence="10" type="ORF">ASPSYDRAFT_76810</name>
</gene>
<feature type="region of interest" description="Disordered" evidence="8">
    <location>
        <begin position="610"/>
        <end position="674"/>
    </location>
</feature>
<dbReference type="RefSeq" id="XP_040707030.1">
    <property type="nucleotide sequence ID" value="XM_040850871.1"/>
</dbReference>
<organism evidence="10 11">
    <name type="scientific">Aspergillus sydowii CBS 593.65</name>
    <dbReference type="NCBI Taxonomy" id="1036612"/>
    <lineage>
        <taxon>Eukaryota</taxon>
        <taxon>Fungi</taxon>
        <taxon>Dikarya</taxon>
        <taxon>Ascomycota</taxon>
        <taxon>Pezizomycotina</taxon>
        <taxon>Eurotiomycetes</taxon>
        <taxon>Eurotiomycetidae</taxon>
        <taxon>Eurotiales</taxon>
        <taxon>Aspergillaceae</taxon>
        <taxon>Aspergillus</taxon>
        <taxon>Aspergillus subgen. Nidulantes</taxon>
    </lineage>
</organism>
<dbReference type="GO" id="GO:0032991">
    <property type="term" value="C:protein-containing complex"/>
    <property type="evidence" value="ECO:0007669"/>
    <property type="project" value="UniProtKB-ARBA"/>
</dbReference>
<dbReference type="GeneID" id="63766944"/>
<dbReference type="EMBL" id="KV878583">
    <property type="protein sequence ID" value="OJJ63224.1"/>
    <property type="molecule type" value="Genomic_DNA"/>
</dbReference>
<dbReference type="Pfam" id="PF02535">
    <property type="entry name" value="Zip"/>
    <property type="match status" value="1"/>
</dbReference>
<dbReference type="InterPro" id="IPR003689">
    <property type="entry name" value="ZIP"/>
</dbReference>
<evidence type="ECO:0000313" key="11">
    <source>
        <dbReference type="Proteomes" id="UP000184356"/>
    </source>
</evidence>
<feature type="region of interest" description="Disordered" evidence="8">
    <location>
        <begin position="384"/>
        <end position="411"/>
    </location>
</feature>
<evidence type="ECO:0000256" key="1">
    <source>
        <dbReference type="ARBA" id="ARBA00004141"/>
    </source>
</evidence>